<dbReference type="Proteomes" id="UP000059188">
    <property type="component" value="Unassembled WGS sequence"/>
</dbReference>
<protein>
    <submittedName>
        <fullName evidence="7">Uncharacterized protein</fullName>
    </submittedName>
</protein>
<evidence type="ECO:0000256" key="1">
    <source>
        <dbReference type="ARBA" id="ARBA00004123"/>
    </source>
</evidence>
<dbReference type="InterPro" id="IPR038753">
    <property type="entry name" value="NFKBIL1"/>
</dbReference>
<gene>
    <name evidence="7" type="ORF">RSOLAG1IB_12133</name>
</gene>
<comment type="subcellular location">
    <subcellularLocation>
        <location evidence="1">Nucleus</location>
    </subcellularLocation>
</comment>
<reference evidence="7 8" key="1">
    <citation type="submission" date="2014-11" db="EMBL/GenBank/DDBJ databases">
        <authorList>
            <person name="Wibberg Daniel"/>
        </authorList>
    </citation>
    <scope>NUCLEOTIDE SEQUENCE [LARGE SCALE GENOMIC DNA]</scope>
    <source>
        <strain evidence="7">Rhizoctonia solani AG1-IB 7/3/14</strain>
    </source>
</reference>
<evidence type="ECO:0000313" key="7">
    <source>
        <dbReference type="EMBL" id="CEL58464.1"/>
    </source>
</evidence>
<dbReference type="GO" id="GO:0043124">
    <property type="term" value="P:negative regulation of canonical NF-kappaB signal transduction"/>
    <property type="evidence" value="ECO:0007669"/>
    <property type="project" value="InterPro"/>
</dbReference>
<keyword evidence="8" id="KW-1185">Reference proteome</keyword>
<evidence type="ECO:0000256" key="6">
    <source>
        <dbReference type="SAM" id="MobiDB-lite"/>
    </source>
</evidence>
<evidence type="ECO:0000256" key="5">
    <source>
        <dbReference type="ARBA" id="ARBA00023242"/>
    </source>
</evidence>
<evidence type="ECO:0000256" key="3">
    <source>
        <dbReference type="ARBA" id="ARBA00022737"/>
    </source>
</evidence>
<sequence length="299" mass="33613">MHPTNRDRAKEKAKESRRPRFRRRAHVDARNETSGINDGGSCRRTPEPVPTRRQAQGSSTRFKSASRYRPYPRQSTPLPEARPPYFPPDVIVISSDSEPELEARSKPVKTAASPKPRPSPEPARELSPQCIPETPPEPARELSPDFIPETPPKTPVEPTSEPAPKLPREHTPECSNTATDEAAACARYTARWEKMEKSLKPGGYTIEALLSFSEIPWPMLRTPSGPSEITREAVHEFVLLSHNQEQTARARWHAFLRRWHPDKFRRWTNIIVPADHARVTQGVTAVAAIANALLADESV</sequence>
<dbReference type="PANTHER" id="PTHR15263">
    <property type="entry name" value="I-KAPPA-B-LIKE PROTEIN IKBL"/>
    <property type="match status" value="1"/>
</dbReference>
<dbReference type="AlphaFoldDB" id="A0A0B7FNG1"/>
<keyword evidence="4" id="KW-0040">ANK repeat</keyword>
<keyword evidence="3" id="KW-0677">Repeat</keyword>
<dbReference type="GO" id="GO:0005634">
    <property type="term" value="C:nucleus"/>
    <property type="evidence" value="ECO:0007669"/>
    <property type="project" value="UniProtKB-SubCell"/>
</dbReference>
<dbReference type="OrthoDB" id="412109at2759"/>
<dbReference type="PANTHER" id="PTHR15263:SF1">
    <property type="entry name" value="NF-KAPPA-B INHIBITOR-LIKE PROTEIN 1"/>
    <property type="match status" value="1"/>
</dbReference>
<keyword evidence="2" id="KW-0597">Phosphoprotein</keyword>
<feature type="compositionally biased region" description="Polar residues" evidence="6">
    <location>
        <begin position="53"/>
        <end position="63"/>
    </location>
</feature>
<feature type="compositionally biased region" description="Basic and acidic residues" evidence="6">
    <location>
        <begin position="1"/>
        <end position="18"/>
    </location>
</feature>
<keyword evidence="5" id="KW-0539">Nucleus</keyword>
<evidence type="ECO:0000313" key="8">
    <source>
        <dbReference type="Proteomes" id="UP000059188"/>
    </source>
</evidence>
<feature type="region of interest" description="Disordered" evidence="6">
    <location>
        <begin position="1"/>
        <end position="178"/>
    </location>
</feature>
<dbReference type="EMBL" id="LN679405">
    <property type="protein sequence ID" value="CEL58464.1"/>
    <property type="molecule type" value="Genomic_DNA"/>
</dbReference>
<evidence type="ECO:0000256" key="2">
    <source>
        <dbReference type="ARBA" id="ARBA00022553"/>
    </source>
</evidence>
<proteinExistence type="predicted"/>
<dbReference type="STRING" id="1108050.A0A0B7FNG1"/>
<evidence type="ECO:0000256" key="4">
    <source>
        <dbReference type="ARBA" id="ARBA00023043"/>
    </source>
</evidence>
<organism evidence="7 8">
    <name type="scientific">Thanatephorus cucumeris (strain AG1-IB / isolate 7/3/14)</name>
    <name type="common">Lettuce bottom rot fungus</name>
    <name type="synonym">Rhizoctonia solani</name>
    <dbReference type="NCBI Taxonomy" id="1108050"/>
    <lineage>
        <taxon>Eukaryota</taxon>
        <taxon>Fungi</taxon>
        <taxon>Dikarya</taxon>
        <taxon>Basidiomycota</taxon>
        <taxon>Agaricomycotina</taxon>
        <taxon>Agaricomycetes</taxon>
        <taxon>Cantharellales</taxon>
        <taxon>Ceratobasidiaceae</taxon>
        <taxon>Rhizoctonia</taxon>
        <taxon>Rhizoctonia solani AG-1</taxon>
    </lineage>
</organism>
<name>A0A0B7FNG1_THACB</name>
<accession>A0A0B7FNG1</accession>